<dbReference type="RefSeq" id="WP_016208919.1">
    <property type="nucleotide sequence ID" value="NZ_ASRV01000224.1"/>
</dbReference>
<dbReference type="SUPFAM" id="SSF53756">
    <property type="entry name" value="UDP-Glycosyltransferase/glycogen phosphorylase"/>
    <property type="match status" value="1"/>
</dbReference>
<gene>
    <name evidence="4" type="ORF">A500_18537</name>
</gene>
<feature type="repeat" description="TPR" evidence="1">
    <location>
        <begin position="708"/>
        <end position="741"/>
    </location>
</feature>
<evidence type="ECO:0000313" key="4">
    <source>
        <dbReference type="EMBL" id="EOR20123.1"/>
    </source>
</evidence>
<dbReference type="SUPFAM" id="SSF48452">
    <property type="entry name" value="TPR-like"/>
    <property type="match status" value="2"/>
</dbReference>
<dbReference type="EMBL" id="ASRV01000224">
    <property type="protein sequence ID" value="EOR20123.1"/>
    <property type="molecule type" value="Genomic_DNA"/>
</dbReference>
<dbReference type="GO" id="GO:0016757">
    <property type="term" value="F:glycosyltransferase activity"/>
    <property type="evidence" value="ECO:0007669"/>
    <property type="project" value="InterPro"/>
</dbReference>
<dbReference type="InterPro" id="IPR019734">
    <property type="entry name" value="TPR_rpt"/>
</dbReference>
<dbReference type="PANTHER" id="PTHR43630">
    <property type="entry name" value="POLY-BETA-1,6-N-ACETYL-D-GLUCOSAMINE SYNTHASE"/>
    <property type="match status" value="1"/>
</dbReference>
<feature type="domain" description="Glycosyltransferase 2-like" evidence="3">
    <location>
        <begin position="4"/>
        <end position="128"/>
    </location>
</feature>
<reference evidence="4 5" key="1">
    <citation type="submission" date="2013-03" db="EMBL/GenBank/DDBJ databases">
        <title>Whole genome shotgun sequencing of Clostridium sartagoforme AAU1.</title>
        <authorList>
            <person name="Joshi C.G."/>
            <person name="Duggirala S.M."/>
            <person name="Nathani N.M."/>
            <person name="Bhatt V.D."/>
            <person name="Patel A.K."/>
            <person name="Pandya P.R."/>
            <person name="KaPatel J.A."/>
        </authorList>
    </citation>
    <scope>NUCLEOTIDE SEQUENCE [LARGE SCALE GENOMIC DNA]</scope>
    <source>
        <strain evidence="4 5">AAU1</strain>
    </source>
</reference>
<dbReference type="Gene3D" id="3.90.550.10">
    <property type="entry name" value="Spore Coat Polysaccharide Biosynthesis Protein SpsA, Chain A"/>
    <property type="match status" value="1"/>
</dbReference>
<keyword evidence="1" id="KW-0802">TPR repeat</keyword>
<dbReference type="PATRIC" id="fig|1202534.3.peg.3693"/>
<dbReference type="PANTHER" id="PTHR43630:SF2">
    <property type="entry name" value="GLYCOSYLTRANSFERASE"/>
    <property type="match status" value="1"/>
</dbReference>
<dbReference type="InterPro" id="IPR001173">
    <property type="entry name" value="Glyco_trans_2-like"/>
</dbReference>
<evidence type="ECO:0000259" key="3">
    <source>
        <dbReference type="Pfam" id="PF00535"/>
    </source>
</evidence>
<name>R9BSS7_9CLOT</name>
<feature type="domain" description="Glycosyl transferase family 1" evidence="2">
    <location>
        <begin position="907"/>
        <end position="1024"/>
    </location>
</feature>
<dbReference type="Gene3D" id="1.25.40.10">
    <property type="entry name" value="Tetratricopeptide repeat domain"/>
    <property type="match status" value="2"/>
</dbReference>
<dbReference type="Proteomes" id="UP000013988">
    <property type="component" value="Unassembled WGS sequence"/>
</dbReference>
<dbReference type="Pfam" id="PF00535">
    <property type="entry name" value="Glycos_transf_2"/>
    <property type="match status" value="1"/>
</dbReference>
<comment type="caution">
    <text evidence="4">The sequence shown here is derived from an EMBL/GenBank/DDBJ whole genome shotgun (WGS) entry which is preliminary data.</text>
</comment>
<dbReference type="Pfam" id="PF00534">
    <property type="entry name" value="Glycos_transf_1"/>
    <property type="match status" value="1"/>
</dbReference>
<protein>
    <submittedName>
        <fullName evidence="4">Family 2 glycosyl transferase</fullName>
    </submittedName>
</protein>
<dbReference type="SUPFAM" id="SSF53448">
    <property type="entry name" value="Nucleotide-diphospho-sugar transferases"/>
    <property type="match status" value="1"/>
</dbReference>
<dbReference type="InterPro" id="IPR001296">
    <property type="entry name" value="Glyco_trans_1"/>
</dbReference>
<evidence type="ECO:0000256" key="1">
    <source>
        <dbReference type="PROSITE-ProRule" id="PRU00339"/>
    </source>
</evidence>
<dbReference type="PROSITE" id="PS50005">
    <property type="entry name" value="TPR"/>
    <property type="match status" value="1"/>
</dbReference>
<organism evidence="4 5">
    <name type="scientific">Clostridium sartagoforme AAU1</name>
    <dbReference type="NCBI Taxonomy" id="1202534"/>
    <lineage>
        <taxon>Bacteria</taxon>
        <taxon>Bacillati</taxon>
        <taxon>Bacillota</taxon>
        <taxon>Clostridia</taxon>
        <taxon>Eubacteriales</taxon>
        <taxon>Clostridiaceae</taxon>
        <taxon>Clostridium</taxon>
    </lineage>
</organism>
<accession>R9BSS7</accession>
<dbReference type="Gene3D" id="3.40.50.2000">
    <property type="entry name" value="Glycogen Phosphorylase B"/>
    <property type="match status" value="2"/>
</dbReference>
<sequence>MLLSIGMMVKNESKYLRKCLESLQSIRDVIDSELIIVDTGSTDNTVEIAKEFTDKVYYHKWENDFSKMRNTTISYSNGEWFMYIDGDEIINDPNGIIEFFKFNKHKEYNTACVSIKSFTSTENEKNFSVLLAPRLFKNYDSFCFKGAIHNQPKLKKPIIMLNSEWIHYGYINDDKELMERKFKRTATILKGELKKDPENIYYLFQLSVSYAMHGDIEESLEPICKAYNLIKVNKLHINDYLYVYGQLAKTYLRNNKYKEVEEICNEIIKEDNIYIDLYFYLARAQYMMNKNEQSIKNYSTYLDKVSNYSISQTSKNITIVNDTLGKYENAYLDLSVLYDRIGEFETSLEYLKKIDSDSILQAALNRIIILHGKLNVFEELKRYYDYELVKKHSGLEENFLSALEKYIVSVTPQTRKRVYQAFSDGDTKYSLLNKLRIELEHDYEGLEDKVKIFNFNNLPSYYGDLLYFSLCKKISLEDLLDKTNDFKIKEYFNLLMNKYDDLGLKIYAYIKEFGNKDLNISSARISKVLAIYLFKSNCISDSQYKEIFESYLKSGYYYLEQVYNENVIENELVNIIKEEEDLFLMYMYLAEKYKQDKSKYLRNIRMALSSCKYMKKGVEMLGKEVSQDLVQNSDEMNEYKKKVKKVLTELINDNNLINAKKIIEEYENIIKEDLDICSMKAVIAIVENRLEDGESILKNGLEIDKNNFDLNYNLGYVYEQLEKFNLAIDYYSKAEKYCTNTNMKNEISDSINRIKDHHDNLIVENRKKIVFFSKGDDKFIWDIINELSKEYETKKVTVRNFKEIDEWMEWADICWFEWCDELVAYGSKHKLAKEKKIICRLHSYEAFTDYPKNVNWNDVNKIIFVAEHIRDFVVEKFKVDKNKTTVIANGVDIDKYTFKVRNIGFNIAYVGYINYKKGPMLLLHTFKAIYDRDNRYKLYIAGQFQDDRDVLYFKQMTKEFGIERNVFFEGWQSDLNIWLEDKNYILCTSILESQNMSVMQAMAKGIKPIIHNFVGARSIYKHEYIWSTINESTDMIIEKEYDSIKYRDFIEDKYSINKQIIRIKNMMEKLKN</sequence>
<evidence type="ECO:0000259" key="2">
    <source>
        <dbReference type="Pfam" id="PF00534"/>
    </source>
</evidence>
<keyword evidence="5" id="KW-1185">Reference proteome</keyword>
<proteinExistence type="predicted"/>
<dbReference type="InterPro" id="IPR011990">
    <property type="entry name" value="TPR-like_helical_dom_sf"/>
</dbReference>
<dbReference type="InterPro" id="IPR029044">
    <property type="entry name" value="Nucleotide-diphossugar_trans"/>
</dbReference>
<keyword evidence="4" id="KW-0808">Transferase</keyword>
<dbReference type="SMART" id="SM00028">
    <property type="entry name" value="TPR"/>
    <property type="match status" value="5"/>
</dbReference>
<dbReference type="OrthoDB" id="9815923at2"/>
<evidence type="ECO:0000313" key="5">
    <source>
        <dbReference type="Proteomes" id="UP000013988"/>
    </source>
</evidence>
<dbReference type="AlphaFoldDB" id="R9BSS7"/>
<dbReference type="CDD" id="cd03801">
    <property type="entry name" value="GT4_PimA-like"/>
    <property type="match status" value="1"/>
</dbReference>